<dbReference type="Gene3D" id="3.30.700.10">
    <property type="entry name" value="Glycoprotein, Type 4 Pilin"/>
    <property type="match status" value="1"/>
</dbReference>
<keyword evidence="1" id="KW-0812">Transmembrane</keyword>
<evidence type="ECO:0000313" key="2">
    <source>
        <dbReference type="EMBL" id="MBE6421641.1"/>
    </source>
</evidence>
<dbReference type="SUPFAM" id="SSF54523">
    <property type="entry name" value="Pili subunits"/>
    <property type="match status" value="1"/>
</dbReference>
<dbReference type="NCBIfam" id="TIGR02532">
    <property type="entry name" value="IV_pilin_GFxxxE"/>
    <property type="match status" value="1"/>
</dbReference>
<dbReference type="InterPro" id="IPR012902">
    <property type="entry name" value="N_methyl_site"/>
</dbReference>
<reference evidence="2" key="1">
    <citation type="submission" date="2019-04" db="EMBL/GenBank/DDBJ databases">
        <title>Evolution of Biomass-Degrading Anaerobic Consortia Revealed by Metagenomics.</title>
        <authorList>
            <person name="Peng X."/>
        </authorList>
    </citation>
    <scope>NUCLEOTIDE SEQUENCE</scope>
    <source>
        <strain evidence="2">SIG66</strain>
    </source>
</reference>
<accession>A0A928DR55</accession>
<keyword evidence="1" id="KW-1133">Transmembrane helix</keyword>
<dbReference type="AlphaFoldDB" id="A0A928DR55"/>
<evidence type="ECO:0000256" key="1">
    <source>
        <dbReference type="SAM" id="Phobius"/>
    </source>
</evidence>
<keyword evidence="1" id="KW-0472">Membrane</keyword>
<dbReference type="Pfam" id="PF07963">
    <property type="entry name" value="N_methyl"/>
    <property type="match status" value="1"/>
</dbReference>
<sequence length="153" mass="17024">MKRGFTLIEMLVVVLIVGILCAVALPSYFYAVENARITEVVMLWGRQKNFSSGKDLSREQADRLTENLQKGKLKNFTGQAVCRAPAKADTPCWELSFTQLNTQARAQYLLETVDNMRSLACVGLNDSGKKFCRQQGRAEGAVSLDGKEGFIIR</sequence>
<name>A0A928DR55_9BACT</name>
<feature type="transmembrane region" description="Helical" evidence="1">
    <location>
        <begin position="7"/>
        <end position="31"/>
    </location>
</feature>
<dbReference type="Proteomes" id="UP000725649">
    <property type="component" value="Unassembled WGS sequence"/>
</dbReference>
<protein>
    <submittedName>
        <fullName evidence="2">Pilin</fullName>
    </submittedName>
</protein>
<dbReference type="InterPro" id="IPR045584">
    <property type="entry name" value="Pilin-like"/>
</dbReference>
<gene>
    <name evidence="2" type="ORF">E7027_05920</name>
</gene>
<comment type="caution">
    <text evidence="2">The sequence shown here is derived from an EMBL/GenBank/DDBJ whole genome shotgun (WGS) entry which is preliminary data.</text>
</comment>
<dbReference type="EMBL" id="SUVG01000006">
    <property type="protein sequence ID" value="MBE6421641.1"/>
    <property type="molecule type" value="Genomic_DNA"/>
</dbReference>
<evidence type="ECO:0000313" key="3">
    <source>
        <dbReference type="Proteomes" id="UP000725649"/>
    </source>
</evidence>
<organism evidence="2 3">
    <name type="scientific">Candidatus Avelusimicrobium gallicola</name>
    <dbReference type="NCBI Taxonomy" id="2562704"/>
    <lineage>
        <taxon>Bacteria</taxon>
        <taxon>Pseudomonadati</taxon>
        <taxon>Elusimicrobiota</taxon>
        <taxon>Elusimicrobia</taxon>
        <taxon>Elusimicrobiales</taxon>
        <taxon>Elusimicrobiaceae</taxon>
        <taxon>Candidatus Avelusimicrobium</taxon>
    </lineage>
</organism>
<proteinExistence type="predicted"/>